<feature type="transmembrane region" description="Helical" evidence="8">
    <location>
        <begin position="111"/>
        <end position="128"/>
    </location>
</feature>
<organism evidence="10 11">
    <name type="scientific">Geothermobacter hydrogeniphilus</name>
    <dbReference type="NCBI Taxonomy" id="1969733"/>
    <lineage>
        <taxon>Bacteria</taxon>
        <taxon>Pseudomonadati</taxon>
        <taxon>Thermodesulfobacteriota</taxon>
        <taxon>Desulfuromonadia</taxon>
        <taxon>Desulfuromonadales</taxon>
        <taxon>Geothermobacteraceae</taxon>
        <taxon>Geothermobacter</taxon>
    </lineage>
</organism>
<dbReference type="RefSeq" id="WP_103114545.1">
    <property type="nucleotide sequence ID" value="NZ_PPFX01000006.1"/>
</dbReference>
<dbReference type="InterPro" id="IPR004626">
    <property type="entry name" value="RarD"/>
</dbReference>
<feature type="transmembrane region" description="Helical" evidence="8">
    <location>
        <begin position="17"/>
        <end position="38"/>
    </location>
</feature>
<keyword evidence="3" id="KW-0813">Transport</keyword>
<evidence type="ECO:0000313" key="11">
    <source>
        <dbReference type="Proteomes" id="UP000236340"/>
    </source>
</evidence>
<sequence length="305" mass="33173">MNSPATTAADNRSRQGVILGLAAYTVWGSFPIFFKALTGAAPLEIVCHRIFWSAVFLSLLVLLRSRLGAIRRVFADRTLLLTLCGSTLLIACNWLVFIYAVQVGEVLQSSLGYFITPLLSVLLGFLFLGERLSRWQQLSVLLALAGVVSLTVQYGRLPWIALVLAASFGLYGLLRKIAEVDALIGLTVETLLLAPFALGFILYLLAQHQAGFLGGSPRLDLLLPLSGVVTAIPLLCFIGAARRLRLATIGFLQYITPSLHFLLAVALYREPFNLAELGSFLFIWAGLGVYSGEALWKSRSRGAAD</sequence>
<dbReference type="PANTHER" id="PTHR22911">
    <property type="entry name" value="ACYL-MALONYL CONDENSING ENZYME-RELATED"/>
    <property type="match status" value="1"/>
</dbReference>
<reference evidence="10 11" key="1">
    <citation type="journal article" date="2018" name="Genome Announc.">
        <title>Genome Sequence of Geothermobacter sp. HR-1 Iron Reducer from the Loihi Seamount.</title>
        <authorList>
            <person name="Smith H."/>
            <person name="Abuyen K."/>
            <person name="Tremblay J."/>
            <person name="Savalia P."/>
            <person name="Perez-Rodriguez I."/>
            <person name="Emerson D."/>
            <person name="Tully B."/>
            <person name="Amend J."/>
        </authorList>
    </citation>
    <scope>NUCLEOTIDE SEQUENCE [LARGE SCALE GENOMIC DNA]</scope>
    <source>
        <strain evidence="10 11">HR-1</strain>
    </source>
</reference>
<evidence type="ECO:0000256" key="4">
    <source>
        <dbReference type="ARBA" id="ARBA00022475"/>
    </source>
</evidence>
<dbReference type="PANTHER" id="PTHR22911:SF137">
    <property type="entry name" value="SOLUTE CARRIER FAMILY 35 MEMBER G2-RELATED"/>
    <property type="match status" value="1"/>
</dbReference>
<dbReference type="InterPro" id="IPR000620">
    <property type="entry name" value="EamA_dom"/>
</dbReference>
<evidence type="ECO:0000256" key="7">
    <source>
        <dbReference type="ARBA" id="ARBA00023136"/>
    </source>
</evidence>
<feature type="transmembrane region" description="Helical" evidence="8">
    <location>
        <begin position="50"/>
        <end position="67"/>
    </location>
</feature>
<comment type="subcellular location">
    <subcellularLocation>
        <location evidence="1">Cell membrane</location>
        <topology evidence="1">Multi-pass membrane protein</topology>
    </subcellularLocation>
</comment>
<dbReference type="EMBL" id="PPFX01000006">
    <property type="protein sequence ID" value="PNU21016.1"/>
    <property type="molecule type" value="Genomic_DNA"/>
</dbReference>
<dbReference type="Proteomes" id="UP000236340">
    <property type="component" value="Unassembled WGS sequence"/>
</dbReference>
<feature type="domain" description="EamA" evidence="9">
    <location>
        <begin position="16"/>
        <end position="150"/>
    </location>
</feature>
<feature type="transmembrane region" description="Helical" evidence="8">
    <location>
        <begin position="135"/>
        <end position="152"/>
    </location>
</feature>
<accession>A0A2K2HCJ2</accession>
<evidence type="ECO:0000256" key="2">
    <source>
        <dbReference type="ARBA" id="ARBA00007362"/>
    </source>
</evidence>
<keyword evidence="5 8" id="KW-0812">Transmembrane</keyword>
<keyword evidence="4" id="KW-1003">Cell membrane</keyword>
<evidence type="ECO:0000313" key="10">
    <source>
        <dbReference type="EMBL" id="PNU21016.1"/>
    </source>
</evidence>
<dbReference type="GO" id="GO:0005886">
    <property type="term" value="C:plasma membrane"/>
    <property type="evidence" value="ECO:0007669"/>
    <property type="project" value="UniProtKB-SubCell"/>
</dbReference>
<feature type="transmembrane region" description="Helical" evidence="8">
    <location>
        <begin position="274"/>
        <end position="292"/>
    </location>
</feature>
<feature type="transmembrane region" description="Helical" evidence="8">
    <location>
        <begin position="79"/>
        <end position="99"/>
    </location>
</feature>
<feature type="transmembrane region" description="Helical" evidence="8">
    <location>
        <begin position="221"/>
        <end position="241"/>
    </location>
</feature>
<dbReference type="SUPFAM" id="SSF103481">
    <property type="entry name" value="Multidrug resistance efflux transporter EmrE"/>
    <property type="match status" value="2"/>
</dbReference>
<protein>
    <submittedName>
        <fullName evidence="10">EamA family transporter RarD</fullName>
    </submittedName>
</protein>
<name>A0A2K2HCJ2_9BACT</name>
<evidence type="ECO:0000256" key="3">
    <source>
        <dbReference type="ARBA" id="ARBA00022448"/>
    </source>
</evidence>
<evidence type="ECO:0000256" key="1">
    <source>
        <dbReference type="ARBA" id="ARBA00004651"/>
    </source>
</evidence>
<feature type="transmembrane region" description="Helical" evidence="8">
    <location>
        <begin position="158"/>
        <end position="174"/>
    </location>
</feature>
<comment type="similarity">
    <text evidence="2">Belongs to the EamA transporter family.</text>
</comment>
<feature type="transmembrane region" description="Helical" evidence="8">
    <location>
        <begin position="186"/>
        <end position="206"/>
    </location>
</feature>
<dbReference type="NCBIfam" id="TIGR00688">
    <property type="entry name" value="rarD"/>
    <property type="match status" value="1"/>
</dbReference>
<keyword evidence="7 8" id="KW-0472">Membrane</keyword>
<dbReference type="AlphaFoldDB" id="A0A2K2HCJ2"/>
<feature type="transmembrane region" description="Helical" evidence="8">
    <location>
        <begin position="248"/>
        <end position="268"/>
    </location>
</feature>
<evidence type="ECO:0000259" key="9">
    <source>
        <dbReference type="Pfam" id="PF00892"/>
    </source>
</evidence>
<keyword evidence="6 8" id="KW-1133">Transmembrane helix</keyword>
<proteinExistence type="inferred from homology"/>
<evidence type="ECO:0000256" key="8">
    <source>
        <dbReference type="SAM" id="Phobius"/>
    </source>
</evidence>
<dbReference type="InterPro" id="IPR037185">
    <property type="entry name" value="EmrE-like"/>
</dbReference>
<dbReference type="Pfam" id="PF00892">
    <property type="entry name" value="EamA"/>
    <property type="match status" value="1"/>
</dbReference>
<comment type="caution">
    <text evidence="10">The sequence shown here is derived from an EMBL/GenBank/DDBJ whole genome shotgun (WGS) entry which is preliminary data.</text>
</comment>
<dbReference type="OrthoDB" id="369870at2"/>
<evidence type="ECO:0000256" key="5">
    <source>
        <dbReference type="ARBA" id="ARBA00022692"/>
    </source>
</evidence>
<evidence type="ECO:0000256" key="6">
    <source>
        <dbReference type="ARBA" id="ARBA00022989"/>
    </source>
</evidence>
<gene>
    <name evidence="10" type="primary">rarD</name>
    <name evidence="10" type="ORF">C2E25_04225</name>
</gene>